<dbReference type="GO" id="GO:0008854">
    <property type="term" value="F:exodeoxyribonuclease V activity"/>
    <property type="evidence" value="ECO:0007669"/>
    <property type="project" value="UniProtKB-EC"/>
</dbReference>
<keyword evidence="5 10" id="KW-0347">Helicase</keyword>
<dbReference type="RefSeq" id="WP_367983135.1">
    <property type="nucleotide sequence ID" value="NZ_JBAKFF010000001.1"/>
</dbReference>
<keyword evidence="9 10" id="KW-0234">DNA repair</keyword>
<dbReference type="Gene3D" id="3.40.50.300">
    <property type="entry name" value="P-loop containing nucleotide triphosphate hydrolases"/>
    <property type="match status" value="2"/>
</dbReference>
<evidence type="ECO:0000256" key="8">
    <source>
        <dbReference type="ARBA" id="ARBA00023125"/>
    </source>
</evidence>
<dbReference type="SUPFAM" id="SSF52540">
    <property type="entry name" value="P-loop containing nucleoside triphosphate hydrolases"/>
    <property type="match status" value="2"/>
</dbReference>
<evidence type="ECO:0000256" key="1">
    <source>
        <dbReference type="ARBA" id="ARBA00022722"/>
    </source>
</evidence>
<evidence type="ECO:0000256" key="3">
    <source>
        <dbReference type="ARBA" id="ARBA00022763"/>
    </source>
</evidence>
<comment type="caution">
    <text evidence="12">The sequence shown here is derived from an EMBL/GenBank/DDBJ whole genome shotgun (WGS) entry which is preliminary data.</text>
</comment>
<organism evidence="12 13">
    <name type="scientific">Spiribacter insolitus</name>
    <dbReference type="NCBI Taxonomy" id="3122417"/>
    <lineage>
        <taxon>Bacteria</taxon>
        <taxon>Pseudomonadati</taxon>
        <taxon>Pseudomonadota</taxon>
        <taxon>Gammaproteobacteria</taxon>
        <taxon>Chromatiales</taxon>
        <taxon>Ectothiorhodospiraceae</taxon>
        <taxon>Spiribacter</taxon>
    </lineage>
</organism>
<dbReference type="InterPro" id="IPR006697">
    <property type="entry name" value="RecC"/>
</dbReference>
<keyword evidence="4 10" id="KW-0378">Hydrolase</keyword>
<evidence type="ECO:0000256" key="5">
    <source>
        <dbReference type="ARBA" id="ARBA00022806"/>
    </source>
</evidence>
<dbReference type="NCBIfam" id="TIGR01450">
    <property type="entry name" value="recC"/>
    <property type="match status" value="1"/>
</dbReference>
<dbReference type="InterPro" id="IPR013986">
    <property type="entry name" value="DExx_box_DNA_helicase_dom_sf"/>
</dbReference>
<keyword evidence="13" id="KW-1185">Reference proteome</keyword>
<keyword evidence="2 10" id="KW-0547">Nucleotide-binding</keyword>
<keyword evidence="7 10" id="KW-0067">ATP-binding</keyword>
<dbReference type="SUPFAM" id="SSF52980">
    <property type="entry name" value="Restriction endonuclease-like"/>
    <property type="match status" value="1"/>
</dbReference>
<dbReference type="Gene3D" id="1.10.10.160">
    <property type="match status" value="1"/>
</dbReference>
<reference evidence="12 13" key="1">
    <citation type="submission" date="2024-02" db="EMBL/GenBank/DDBJ databases">
        <title>New especies of Spiribacter isolated from saline water.</title>
        <authorList>
            <person name="Leon M.J."/>
            <person name="De La Haba R."/>
            <person name="Sanchez-Porro C."/>
            <person name="Ventosa A."/>
        </authorList>
    </citation>
    <scope>NUCLEOTIDE SEQUENCE [LARGE SCALE GENOMIC DNA]</scope>
    <source>
        <strain evidence="13">ag22IC4-189</strain>
    </source>
</reference>
<protein>
    <recommendedName>
        <fullName evidence="10">RecBCD enzyme subunit RecC</fullName>
    </recommendedName>
    <alternativeName>
        <fullName evidence="10">Exonuclease V subunit RecC</fullName>
        <shortName evidence="10">ExoV subunit RecC</shortName>
    </alternativeName>
    <alternativeName>
        <fullName evidence="10">Helicase/nuclease RecBCD subunit RecC</fullName>
    </alternativeName>
</protein>
<keyword evidence="6 10" id="KW-0269">Exonuclease</keyword>
<comment type="similarity">
    <text evidence="10">Belongs to the RecC family.</text>
</comment>
<evidence type="ECO:0000256" key="10">
    <source>
        <dbReference type="HAMAP-Rule" id="MF_01486"/>
    </source>
</evidence>
<evidence type="ECO:0000256" key="6">
    <source>
        <dbReference type="ARBA" id="ARBA00022839"/>
    </source>
</evidence>
<dbReference type="InterPro" id="IPR027417">
    <property type="entry name" value="P-loop_NTPase"/>
</dbReference>
<dbReference type="Gene3D" id="3.40.50.10930">
    <property type="match status" value="1"/>
</dbReference>
<evidence type="ECO:0000313" key="13">
    <source>
        <dbReference type="Proteomes" id="UP001556637"/>
    </source>
</evidence>
<dbReference type="InterPro" id="IPR041500">
    <property type="entry name" value="RecC_C"/>
</dbReference>
<evidence type="ECO:0000256" key="2">
    <source>
        <dbReference type="ARBA" id="ARBA00022741"/>
    </source>
</evidence>
<gene>
    <name evidence="10 12" type="primary">recC</name>
    <name evidence="12" type="ORF">V6X30_02890</name>
</gene>
<dbReference type="Proteomes" id="UP001556637">
    <property type="component" value="Unassembled WGS sequence"/>
</dbReference>
<keyword evidence="8 10" id="KW-0238">DNA-binding</keyword>
<evidence type="ECO:0000256" key="9">
    <source>
        <dbReference type="ARBA" id="ARBA00023204"/>
    </source>
</evidence>
<dbReference type="Pfam" id="PF04257">
    <property type="entry name" value="Exonuc_V_gamma"/>
    <property type="match status" value="1"/>
</dbReference>
<evidence type="ECO:0000256" key="7">
    <source>
        <dbReference type="ARBA" id="ARBA00022840"/>
    </source>
</evidence>
<dbReference type="Gene3D" id="1.10.10.990">
    <property type="match status" value="1"/>
</dbReference>
<feature type="domain" description="RecC C-terminal" evidence="11">
    <location>
        <begin position="848"/>
        <end position="1091"/>
    </location>
</feature>
<evidence type="ECO:0000259" key="11">
    <source>
        <dbReference type="Pfam" id="PF17946"/>
    </source>
</evidence>
<dbReference type="PIRSF" id="PIRSF000980">
    <property type="entry name" value="RecC"/>
    <property type="match status" value="1"/>
</dbReference>
<sequence length="1166" mass="130741">MNDAFPPGFAQIHANRLETLRDLAVTHLHDHPLNPLEHETVLIQSNGMAQWLKLAFAAEQTPDAAGCGIAAAQRFVLPQSFLWQSYRTVLGASEVPETSPFEKQRLQWRIYRLLPDLLDADPETFAPLIRFLAGDTDQRKRYQLARRLADLYDQYQVYRPDWLADWLEGRDELRSARGEALAMAADQHWQPALWRALHADMGEAARTLSRPGIQTRFIAALDAAEPGHFAALPRRLTVFGITSMPRPVLEALHALSRHTQILQLIQNPSGYFWADLIEDRELLRLDRQRHQRRTGTPGHPLLAAWGKQGRDFIGLLAELDEPERYRDWFQSIDLFEPPIGDTTDIESAPLLQQLQQDIYALTPLPAPGEERPLGVDDSIRFHRAHSRQREVEVLHDRLLEAFERADREGHPLRPRDIIVMVPDVDAYAPAVEAVFGTVDSRDARYIPYTIGDRRSRSEAPVAAALARLSDLPNARLTLGDVLDLLEVAPFRRRFGLSEDDVALLRRWCREAGIRWGLDGQQRQRLDLPGAFEQNSWRFGLRRLLLGYAVGSGDAWQGVEPYPEVGSLDAALLGPLRALLDTLEAQLAAFSEPGRPAEWAQRLETLLADCFALEATDELALEARITDALRKWVAACEEAQFDEPVPLAVARDVWLGALEDEGPTQRFLAGRVNICTMMPMRSIPFRMVCLLGMNEGDYPRTRPPADFDLMAASGQYRPGDRSGREDDRYLFLEALLAARERLHLSWIGRNPRDDSELPPSVLVSQLRDHLDRGWRLSGPEGGNRSGRVTASTALTVDHPLQPFSARYTGEGEYFTYAREWETAATDKAALPGDAACPDTLPPPALSDPHPISLRDLSRFLRDPAGHFLAERLKLRFDETGEVTPETEPFELDGLDAHALHEALLAPLRQDPLPDDPAAAIEAAGERLRRAGRLPVGGMGHLLLDEARNGAQQAAARWQRWMAEVAGHEPAQELQLLREVSGQVFRIEDWATGLCRLTDGRLIRLILKAGDTRKDGNPHYPRLIPEWLAHVAINAGSINCETIIVGHDGEYPFPALDTETATERLDWLLAGWIAGLERPLPLPQRTVFRYLAEAHKKPLSAESIAPFYEGNPNQTGEVDYAGSGALRRCFPDAASLLEPRHAEETLFAYWAARLHQPLIDHLGREGEG</sequence>
<comment type="subunit">
    <text evidence="10">Heterotrimer of RecB, RecC and RecD. All subunits contribute to DNA-binding.</text>
</comment>
<accession>A0ABV3T564</accession>
<evidence type="ECO:0000256" key="4">
    <source>
        <dbReference type="ARBA" id="ARBA00022801"/>
    </source>
</evidence>
<evidence type="ECO:0000313" key="12">
    <source>
        <dbReference type="EMBL" id="MEX0430347.1"/>
    </source>
</evidence>
<dbReference type="InterPro" id="IPR011335">
    <property type="entry name" value="Restrct_endonuc-II-like"/>
</dbReference>
<dbReference type="PANTHER" id="PTHR30591:SF1">
    <property type="entry name" value="RECBCD ENZYME SUBUNIT RECC"/>
    <property type="match status" value="1"/>
</dbReference>
<keyword evidence="1 10" id="KW-0540">Nuclease</keyword>
<name>A0ABV3T564_9GAMM</name>
<comment type="function">
    <text evidence="10">A helicase/nuclease that prepares dsDNA breaks (DSB) for recombinational DNA repair. Binds to DSBs and unwinds DNA via a highly rapid and processive ATP-dependent bidirectional helicase activity. Unwinds dsDNA until it encounters a Chi (crossover hotspot instigator) sequence from the 3' direction. Cuts ssDNA a few nucleotides 3' to the Chi site. The properties and activities of the enzyme are changed at Chi. The Chi-altered holoenzyme produces a long 3'-ssDNA overhang and facilitates RecA-binding to the ssDNA for homologous DNA recombination and repair. Holoenzyme degrades any linearized DNA that is unable to undergo homologous recombination. In the holoenzyme this subunit recognizes the wild-type Chi sequence, and when added to isolated RecB increases its ATP-dependent helicase processivity.</text>
</comment>
<dbReference type="EMBL" id="JBAKFF010000001">
    <property type="protein sequence ID" value="MEX0430347.1"/>
    <property type="molecule type" value="Genomic_DNA"/>
</dbReference>
<dbReference type="PANTHER" id="PTHR30591">
    <property type="entry name" value="RECBCD ENZYME SUBUNIT RECC"/>
    <property type="match status" value="1"/>
</dbReference>
<dbReference type="Pfam" id="PF17946">
    <property type="entry name" value="RecC_C"/>
    <property type="match status" value="1"/>
</dbReference>
<keyword evidence="3 10" id="KW-0227">DNA damage</keyword>
<dbReference type="HAMAP" id="MF_01486">
    <property type="entry name" value="RecC"/>
    <property type="match status" value="1"/>
</dbReference>
<proteinExistence type="inferred from homology"/>
<comment type="miscellaneous">
    <text evidence="10">In the RecBCD complex, RecB has a slow 3'-5' helicase, an exonuclease activity and loads RecA onto ssDNA, RecD has a fast 5'-3' helicase activity, while RecC stimulates the ATPase and processivity of the RecB helicase and contributes to recognition of the Chi site.</text>
</comment>